<accession>W6Z0I2</accession>
<feature type="non-terminal residue" evidence="1">
    <location>
        <position position="1"/>
    </location>
</feature>
<dbReference type="KEGG" id="bze:COCCADRAFT_86000"/>
<dbReference type="RefSeq" id="XP_007708461.1">
    <property type="nucleotide sequence ID" value="XM_007710271.1"/>
</dbReference>
<dbReference type="Proteomes" id="UP000053841">
    <property type="component" value="Unassembled WGS sequence"/>
</dbReference>
<dbReference type="HOGENOM" id="CLU_3037830_0_0_1"/>
<organism evidence="1 2">
    <name type="scientific">Cochliobolus carbonum (strain 26-R-13)</name>
    <name type="common">Maize leaf spot fungus</name>
    <name type="synonym">Bipolaris zeicola</name>
    <dbReference type="NCBI Taxonomy" id="930089"/>
    <lineage>
        <taxon>Eukaryota</taxon>
        <taxon>Fungi</taxon>
        <taxon>Dikarya</taxon>
        <taxon>Ascomycota</taxon>
        <taxon>Pezizomycotina</taxon>
        <taxon>Dothideomycetes</taxon>
        <taxon>Pleosporomycetidae</taxon>
        <taxon>Pleosporales</taxon>
        <taxon>Pleosporineae</taxon>
        <taxon>Pleosporaceae</taxon>
        <taxon>Bipolaris</taxon>
    </lineage>
</organism>
<dbReference type="GeneID" id="19152063"/>
<dbReference type="EMBL" id="KI964553">
    <property type="protein sequence ID" value="EUC37196.1"/>
    <property type="molecule type" value="Genomic_DNA"/>
</dbReference>
<name>W6Z0I2_COCC2</name>
<keyword evidence="2" id="KW-1185">Reference proteome</keyword>
<dbReference type="AlphaFoldDB" id="W6Z0I2"/>
<reference evidence="1 2" key="1">
    <citation type="journal article" date="2013" name="PLoS Genet.">
        <title>Comparative genome structure, secondary metabolite, and effector coding capacity across Cochliobolus pathogens.</title>
        <authorList>
            <person name="Condon B.J."/>
            <person name="Leng Y."/>
            <person name="Wu D."/>
            <person name="Bushley K.E."/>
            <person name="Ohm R.A."/>
            <person name="Otillar R."/>
            <person name="Martin J."/>
            <person name="Schackwitz W."/>
            <person name="Grimwood J."/>
            <person name="MohdZainudin N."/>
            <person name="Xue C."/>
            <person name="Wang R."/>
            <person name="Manning V.A."/>
            <person name="Dhillon B."/>
            <person name="Tu Z.J."/>
            <person name="Steffenson B.J."/>
            <person name="Salamov A."/>
            <person name="Sun H."/>
            <person name="Lowry S."/>
            <person name="LaButti K."/>
            <person name="Han J."/>
            <person name="Copeland A."/>
            <person name="Lindquist E."/>
            <person name="Barry K."/>
            <person name="Schmutz J."/>
            <person name="Baker S.E."/>
            <person name="Ciuffetti L.M."/>
            <person name="Grigoriev I.V."/>
            <person name="Zhong S."/>
            <person name="Turgeon B.G."/>
        </authorList>
    </citation>
    <scope>NUCLEOTIDE SEQUENCE [LARGE SCALE GENOMIC DNA]</scope>
    <source>
        <strain evidence="1 2">26-R-13</strain>
    </source>
</reference>
<gene>
    <name evidence="1" type="ORF">COCCADRAFT_86000</name>
</gene>
<evidence type="ECO:0000313" key="2">
    <source>
        <dbReference type="Proteomes" id="UP000053841"/>
    </source>
</evidence>
<sequence length="55" mass="6366">YHRAFGCLGFLCMIKGIIRPVYFISRSLRSGMPTRYRSHFMFFYGSVSVSMAGYV</sequence>
<proteinExistence type="predicted"/>
<evidence type="ECO:0000313" key="1">
    <source>
        <dbReference type="EMBL" id="EUC37196.1"/>
    </source>
</evidence>
<protein>
    <submittedName>
        <fullName evidence="1">Uncharacterized protein</fullName>
    </submittedName>
</protein>